<sequence length="184" mass="21465">MRIKKKEPIKKVKLKARKDDFLRAIQMIKSKDIKNNPLDSLVNKRRKQKLLSLCFHDCTIPNRRRQNNEVLPTNTQLLLSQLRKCISEHNWAAAARCVHYMLDMNGKLLSVIWKSLIVILFNHSNVTAQTLNEFLQMCLGLHSNVDKSEFLETLLTLPKDISIFSRNRIKTEVTSEEEQSYSET</sequence>
<dbReference type="EMBL" id="JAPXFL010000010">
    <property type="protein sequence ID" value="KAK9500522.1"/>
    <property type="molecule type" value="Genomic_DNA"/>
</dbReference>
<dbReference type="Proteomes" id="UP001461498">
    <property type="component" value="Unassembled WGS sequence"/>
</dbReference>
<proteinExistence type="predicted"/>
<keyword evidence="2" id="KW-1185">Reference proteome</keyword>
<name>A0AAW1CQ42_9HEMI</name>
<dbReference type="AlphaFoldDB" id="A0AAW1CQ42"/>
<accession>A0AAW1CQ42</accession>
<organism evidence="1 2">
    <name type="scientific">Rhynocoris fuscipes</name>
    <dbReference type="NCBI Taxonomy" id="488301"/>
    <lineage>
        <taxon>Eukaryota</taxon>
        <taxon>Metazoa</taxon>
        <taxon>Ecdysozoa</taxon>
        <taxon>Arthropoda</taxon>
        <taxon>Hexapoda</taxon>
        <taxon>Insecta</taxon>
        <taxon>Pterygota</taxon>
        <taxon>Neoptera</taxon>
        <taxon>Paraneoptera</taxon>
        <taxon>Hemiptera</taxon>
        <taxon>Heteroptera</taxon>
        <taxon>Panheteroptera</taxon>
        <taxon>Cimicomorpha</taxon>
        <taxon>Reduviidae</taxon>
        <taxon>Harpactorinae</taxon>
        <taxon>Harpactorini</taxon>
        <taxon>Rhynocoris</taxon>
    </lineage>
</organism>
<evidence type="ECO:0000313" key="2">
    <source>
        <dbReference type="Proteomes" id="UP001461498"/>
    </source>
</evidence>
<gene>
    <name evidence="1" type="ORF">O3M35_001770</name>
</gene>
<comment type="caution">
    <text evidence="1">The sequence shown here is derived from an EMBL/GenBank/DDBJ whole genome shotgun (WGS) entry which is preliminary data.</text>
</comment>
<protein>
    <submittedName>
        <fullName evidence="1">Uncharacterized protein</fullName>
    </submittedName>
</protein>
<reference evidence="1 2" key="1">
    <citation type="submission" date="2022-12" db="EMBL/GenBank/DDBJ databases">
        <title>Chromosome-level genome assembly of true bugs.</title>
        <authorList>
            <person name="Ma L."/>
            <person name="Li H."/>
        </authorList>
    </citation>
    <scope>NUCLEOTIDE SEQUENCE [LARGE SCALE GENOMIC DNA]</scope>
    <source>
        <strain evidence="1">Lab_2022b</strain>
    </source>
</reference>
<evidence type="ECO:0000313" key="1">
    <source>
        <dbReference type="EMBL" id="KAK9500522.1"/>
    </source>
</evidence>